<dbReference type="PANTHER" id="PTHR24567:SF74">
    <property type="entry name" value="HTH-TYPE TRANSCRIPTIONAL REGULATOR ARCR"/>
    <property type="match status" value="1"/>
</dbReference>
<dbReference type="Pfam" id="PF00027">
    <property type="entry name" value="cNMP_binding"/>
    <property type="match status" value="1"/>
</dbReference>
<dbReference type="GO" id="GO:0003677">
    <property type="term" value="F:DNA binding"/>
    <property type="evidence" value="ECO:0007669"/>
    <property type="project" value="UniProtKB-KW"/>
</dbReference>
<dbReference type="AlphaFoldDB" id="A0A923NJU1"/>
<dbReference type="SMART" id="SM00419">
    <property type="entry name" value="HTH_CRP"/>
    <property type="match status" value="1"/>
</dbReference>
<dbReference type="Proteomes" id="UP000602647">
    <property type="component" value="Unassembled WGS sequence"/>
</dbReference>
<dbReference type="EMBL" id="JACRYT010000013">
    <property type="protein sequence ID" value="MBC6680416.1"/>
    <property type="molecule type" value="Genomic_DNA"/>
</dbReference>
<dbReference type="Gene3D" id="1.10.10.10">
    <property type="entry name" value="Winged helix-like DNA-binding domain superfamily/Winged helix DNA-binding domain"/>
    <property type="match status" value="1"/>
</dbReference>
<dbReference type="PROSITE" id="PS51063">
    <property type="entry name" value="HTH_CRP_2"/>
    <property type="match status" value="1"/>
</dbReference>
<accession>A0A923NJU1</accession>
<dbReference type="RefSeq" id="WP_187303516.1">
    <property type="nucleotide sequence ID" value="NZ_CBCTQH010000006.1"/>
</dbReference>
<dbReference type="SUPFAM" id="SSF46785">
    <property type="entry name" value="Winged helix' DNA-binding domain"/>
    <property type="match status" value="1"/>
</dbReference>
<keyword evidence="1" id="KW-0805">Transcription regulation</keyword>
<evidence type="ECO:0000313" key="6">
    <source>
        <dbReference type="Proteomes" id="UP000602647"/>
    </source>
</evidence>
<dbReference type="Gene3D" id="2.60.120.10">
    <property type="entry name" value="Jelly Rolls"/>
    <property type="match status" value="1"/>
</dbReference>
<dbReference type="SUPFAM" id="SSF51206">
    <property type="entry name" value="cAMP-binding domain-like"/>
    <property type="match status" value="1"/>
</dbReference>
<evidence type="ECO:0000313" key="5">
    <source>
        <dbReference type="EMBL" id="MBC6680416.1"/>
    </source>
</evidence>
<proteinExistence type="predicted"/>
<organism evidence="5 6">
    <name type="scientific">Zhenpiania hominis</name>
    <dbReference type="NCBI Taxonomy" id="2763644"/>
    <lineage>
        <taxon>Bacteria</taxon>
        <taxon>Bacillati</taxon>
        <taxon>Bacillota</taxon>
        <taxon>Clostridia</taxon>
        <taxon>Peptostreptococcales</taxon>
        <taxon>Anaerovoracaceae</taxon>
        <taxon>Zhenpiania</taxon>
    </lineage>
</organism>
<dbReference type="InterPro" id="IPR000595">
    <property type="entry name" value="cNMP-bd_dom"/>
</dbReference>
<dbReference type="Pfam" id="PF13545">
    <property type="entry name" value="HTH_Crp_2"/>
    <property type="match status" value="1"/>
</dbReference>
<dbReference type="InterPro" id="IPR036388">
    <property type="entry name" value="WH-like_DNA-bd_sf"/>
</dbReference>
<dbReference type="GO" id="GO:0003700">
    <property type="term" value="F:DNA-binding transcription factor activity"/>
    <property type="evidence" value="ECO:0007669"/>
    <property type="project" value="TreeGrafter"/>
</dbReference>
<dbReference type="InterPro" id="IPR012318">
    <property type="entry name" value="HTH_CRP"/>
</dbReference>
<sequence length="232" mass="26377">MNTNHNLQLLSAKLPFWSHLSAPEQQFLSQSISLCDYKKNQTIHTAEFECIGLLLVKSGMIRIFLISEEGKEVTLYRISEGEVCVLSAACVLPSITFDIHIEAVSDTTLLQISAPAFSRLMKENIYVEAFAYKTASLRFSDVMWTMQQILFMRFDQRLAVFLLEESAARDTDVLKITHEQIAKLVGSAREVVTRMLNYFAEEGWVTLSRGKIAVKDRDALKSLLQHSLPQQR</sequence>
<evidence type="ECO:0000256" key="3">
    <source>
        <dbReference type="ARBA" id="ARBA00023163"/>
    </source>
</evidence>
<dbReference type="GO" id="GO:0005829">
    <property type="term" value="C:cytosol"/>
    <property type="evidence" value="ECO:0007669"/>
    <property type="project" value="TreeGrafter"/>
</dbReference>
<dbReference type="InterPro" id="IPR014710">
    <property type="entry name" value="RmlC-like_jellyroll"/>
</dbReference>
<protein>
    <submittedName>
        <fullName evidence="5">Crp/Fnr family transcriptional regulator</fullName>
    </submittedName>
</protein>
<evidence type="ECO:0000256" key="2">
    <source>
        <dbReference type="ARBA" id="ARBA00023125"/>
    </source>
</evidence>
<keyword evidence="6" id="KW-1185">Reference proteome</keyword>
<evidence type="ECO:0000256" key="1">
    <source>
        <dbReference type="ARBA" id="ARBA00023015"/>
    </source>
</evidence>
<dbReference type="InterPro" id="IPR036390">
    <property type="entry name" value="WH_DNA-bd_sf"/>
</dbReference>
<keyword evidence="3" id="KW-0804">Transcription</keyword>
<keyword evidence="2" id="KW-0238">DNA-binding</keyword>
<dbReference type="PANTHER" id="PTHR24567">
    <property type="entry name" value="CRP FAMILY TRANSCRIPTIONAL REGULATORY PROTEIN"/>
    <property type="match status" value="1"/>
</dbReference>
<evidence type="ECO:0000259" key="4">
    <source>
        <dbReference type="PROSITE" id="PS51063"/>
    </source>
</evidence>
<dbReference type="CDD" id="cd00038">
    <property type="entry name" value="CAP_ED"/>
    <property type="match status" value="1"/>
</dbReference>
<dbReference type="InterPro" id="IPR050397">
    <property type="entry name" value="Env_Response_Regulators"/>
</dbReference>
<dbReference type="InterPro" id="IPR018490">
    <property type="entry name" value="cNMP-bd_dom_sf"/>
</dbReference>
<gene>
    <name evidence="5" type="ORF">H9L42_11360</name>
</gene>
<name>A0A923NJU1_9FIRM</name>
<comment type="caution">
    <text evidence="5">The sequence shown here is derived from an EMBL/GenBank/DDBJ whole genome shotgun (WGS) entry which is preliminary data.</text>
</comment>
<reference evidence="5" key="1">
    <citation type="submission" date="2020-08" db="EMBL/GenBank/DDBJ databases">
        <title>Genome public.</title>
        <authorList>
            <person name="Liu C."/>
            <person name="Sun Q."/>
        </authorList>
    </citation>
    <scope>NUCLEOTIDE SEQUENCE</scope>
    <source>
        <strain evidence="5">BX12</strain>
    </source>
</reference>
<feature type="domain" description="HTH crp-type" evidence="4">
    <location>
        <begin position="152"/>
        <end position="218"/>
    </location>
</feature>